<comment type="similarity">
    <text evidence="2 9">Belongs to the gluconokinase GntK/GntV family.</text>
</comment>
<evidence type="ECO:0000256" key="5">
    <source>
        <dbReference type="ARBA" id="ARBA00022741"/>
    </source>
</evidence>
<accession>A0ABV7FLP1</accession>
<dbReference type="RefSeq" id="WP_378121139.1">
    <property type="nucleotide sequence ID" value="NZ_JBHRTF010000015.1"/>
</dbReference>
<dbReference type="Proteomes" id="UP001595555">
    <property type="component" value="Unassembled WGS sequence"/>
</dbReference>
<name>A0ABV7FLP1_9GAMM</name>
<dbReference type="PANTHER" id="PTHR43442:SF3">
    <property type="entry name" value="GLUCONOKINASE-RELATED"/>
    <property type="match status" value="1"/>
</dbReference>
<evidence type="ECO:0000256" key="3">
    <source>
        <dbReference type="ARBA" id="ARBA00012054"/>
    </source>
</evidence>
<keyword evidence="11" id="KW-1185">Reference proteome</keyword>
<comment type="caution">
    <text evidence="10">The sequence shown here is derived from an EMBL/GenBank/DDBJ whole genome shotgun (WGS) entry which is preliminary data.</text>
</comment>
<dbReference type="EC" id="2.7.1.12" evidence="3 9"/>
<comment type="pathway">
    <text evidence="1">Carbohydrate acid metabolism.</text>
</comment>
<evidence type="ECO:0000256" key="4">
    <source>
        <dbReference type="ARBA" id="ARBA00022679"/>
    </source>
</evidence>
<dbReference type="InterPro" id="IPR006001">
    <property type="entry name" value="Therm_gnt_kin"/>
</dbReference>
<evidence type="ECO:0000256" key="1">
    <source>
        <dbReference type="ARBA" id="ARBA00004761"/>
    </source>
</evidence>
<keyword evidence="4 9" id="KW-0808">Transferase</keyword>
<dbReference type="InterPro" id="IPR027417">
    <property type="entry name" value="P-loop_NTPase"/>
</dbReference>
<proteinExistence type="inferred from homology"/>
<gene>
    <name evidence="10" type="ORF">ACFODX_16360</name>
</gene>
<evidence type="ECO:0000313" key="10">
    <source>
        <dbReference type="EMBL" id="MFC3117142.1"/>
    </source>
</evidence>
<keyword evidence="6 9" id="KW-0418">Kinase</keyword>
<protein>
    <recommendedName>
        <fullName evidence="3 9">Gluconokinase</fullName>
        <ecNumber evidence="3 9">2.7.1.12</ecNumber>
    </recommendedName>
</protein>
<evidence type="ECO:0000256" key="2">
    <source>
        <dbReference type="ARBA" id="ARBA00008420"/>
    </source>
</evidence>
<evidence type="ECO:0000256" key="6">
    <source>
        <dbReference type="ARBA" id="ARBA00022777"/>
    </source>
</evidence>
<evidence type="ECO:0000256" key="9">
    <source>
        <dbReference type="RuleBase" id="RU363066"/>
    </source>
</evidence>
<organism evidence="10 11">
    <name type="scientific">Cellvibrio fontiphilus</name>
    <dbReference type="NCBI Taxonomy" id="1815559"/>
    <lineage>
        <taxon>Bacteria</taxon>
        <taxon>Pseudomonadati</taxon>
        <taxon>Pseudomonadota</taxon>
        <taxon>Gammaproteobacteria</taxon>
        <taxon>Cellvibrionales</taxon>
        <taxon>Cellvibrionaceae</taxon>
        <taxon>Cellvibrio</taxon>
    </lineage>
</organism>
<evidence type="ECO:0000313" key="11">
    <source>
        <dbReference type="Proteomes" id="UP001595555"/>
    </source>
</evidence>
<dbReference type="SUPFAM" id="SSF52540">
    <property type="entry name" value="P-loop containing nucleoside triphosphate hydrolases"/>
    <property type="match status" value="1"/>
</dbReference>
<reference evidence="11" key="1">
    <citation type="journal article" date="2019" name="Int. J. Syst. Evol. Microbiol.">
        <title>The Global Catalogue of Microorganisms (GCM) 10K type strain sequencing project: providing services to taxonomists for standard genome sequencing and annotation.</title>
        <authorList>
            <consortium name="The Broad Institute Genomics Platform"/>
            <consortium name="The Broad Institute Genome Sequencing Center for Infectious Disease"/>
            <person name="Wu L."/>
            <person name="Ma J."/>
        </authorList>
    </citation>
    <scope>NUCLEOTIDE SEQUENCE [LARGE SCALE GENOMIC DNA]</scope>
    <source>
        <strain evidence="11">KCTC 52237</strain>
    </source>
</reference>
<dbReference type="EMBL" id="JBHRTF010000015">
    <property type="protein sequence ID" value="MFC3117142.1"/>
    <property type="molecule type" value="Genomic_DNA"/>
</dbReference>
<dbReference type="Pfam" id="PF13671">
    <property type="entry name" value="AAA_33"/>
    <property type="match status" value="1"/>
</dbReference>
<keyword evidence="7 9" id="KW-0067">ATP-binding</keyword>
<sequence>MHSPSHIQPSNPDASTHLIILMGVSGSGKSTLAQALAKHYGYEYLDGDDFHSQEARNRMAQGLPLDDAMRLPWVMRMRDYFSAAANQGKHATLAFSGLRRAHRDELRKAGRKTLFLFLHGDIGTIQQRVDNRAGHFMAPSLVNSQFESLERPCNEADVVEIDVRAPFAEVLQQAIAVIDRQLLTEALPLPA</sequence>
<dbReference type="Gene3D" id="3.40.50.300">
    <property type="entry name" value="P-loop containing nucleotide triphosphate hydrolases"/>
    <property type="match status" value="1"/>
</dbReference>
<evidence type="ECO:0000256" key="7">
    <source>
        <dbReference type="ARBA" id="ARBA00022840"/>
    </source>
</evidence>
<keyword evidence="5 9" id="KW-0547">Nucleotide-binding</keyword>
<dbReference type="NCBIfam" id="TIGR01313">
    <property type="entry name" value="therm_gnt_kin"/>
    <property type="match status" value="1"/>
</dbReference>
<dbReference type="CDD" id="cd02021">
    <property type="entry name" value="GntK"/>
    <property type="match status" value="1"/>
</dbReference>
<dbReference type="PANTHER" id="PTHR43442">
    <property type="entry name" value="GLUCONOKINASE-RELATED"/>
    <property type="match status" value="1"/>
</dbReference>
<comment type="catalytic activity">
    <reaction evidence="8 9">
        <text>D-gluconate + ATP = 6-phospho-D-gluconate + ADP + H(+)</text>
        <dbReference type="Rhea" id="RHEA:19433"/>
        <dbReference type="ChEBI" id="CHEBI:15378"/>
        <dbReference type="ChEBI" id="CHEBI:18391"/>
        <dbReference type="ChEBI" id="CHEBI:30616"/>
        <dbReference type="ChEBI" id="CHEBI:58759"/>
        <dbReference type="ChEBI" id="CHEBI:456216"/>
        <dbReference type="EC" id="2.7.1.12"/>
    </reaction>
</comment>
<evidence type="ECO:0000256" key="8">
    <source>
        <dbReference type="ARBA" id="ARBA00048090"/>
    </source>
</evidence>